<keyword evidence="1" id="KW-1133">Transmembrane helix</keyword>
<feature type="transmembrane region" description="Helical" evidence="1">
    <location>
        <begin position="446"/>
        <end position="465"/>
    </location>
</feature>
<feature type="domain" description="Glycosyltransferase RgtA/B/C/D-like" evidence="2">
    <location>
        <begin position="124"/>
        <end position="230"/>
    </location>
</feature>
<reference evidence="4" key="1">
    <citation type="submission" date="2017-09" db="EMBL/GenBank/DDBJ databases">
        <title>Depth-based differentiation of microbial function through sediment-hosted aquifers and enrichment of novel symbionts in the deep terrestrial subsurface.</title>
        <authorList>
            <person name="Probst A.J."/>
            <person name="Ladd B."/>
            <person name="Jarett J.K."/>
            <person name="Geller-Mcgrath D.E."/>
            <person name="Sieber C.M.K."/>
            <person name="Emerson J.B."/>
            <person name="Anantharaman K."/>
            <person name="Thomas B.C."/>
            <person name="Malmstrom R."/>
            <person name="Stieglmeier M."/>
            <person name="Klingl A."/>
            <person name="Woyke T."/>
            <person name="Ryan C.M."/>
            <person name="Banfield J.F."/>
        </authorList>
    </citation>
    <scope>NUCLEOTIDE SEQUENCE [LARGE SCALE GENOMIC DNA]</scope>
</reference>
<sequence>MKRFRVLEIIPWLILGLFILASFILMFNASQQESATMDELAHIPSGYGYVRYLDYRLNPEHPPLIKALAALPLLFQKLNFPTDKSSWQTDVNGQWAVGAQFLYESTPAGGQAGNDADKIIQWSRLGPMLLTILLIFFIYIWAKELIGRWWALFPTFLFGFSPTVLAHGHYVTTDIGAALGIFIASYYFVKFLFKPSRRHLIFAGVALGIAQLTKFSAVLLIPFFGFLIIVFCLWEFKNKGYGLFAGFGQLLKIFFRYIFYLIIIFAIGYFIVYLVYFVFTLNYPVEKQKSDTQFTLTSFAGGPDRNWESCRLDSKISLARRARCLAEINIWMSQNKILRPLGQYMLGVLMVFQRSAGGNTAYFLGEVSAAGWWYYFPVVFILKESIPSLILIAFALLLGIWRVLKCFKFYTSCFRKFWDYLATHFAEFSMLAFIVLYWAYSINSPLNIGVRHILPTMPFIYILTASSLKKWMNGKIVILGSFWKKLLASLATLAKFSLKGTLIGALLAWYLTETLFTAPHFLSYFNQFGGGTDNGYQYVTDSNYDWGQDLKRLTQWVKENGVDKISVDYFGGGNPKYYLDGKVEYWQSSKGNPKEEEIEWLAVSINNLQGALGKLHPGQNRNPEDEYRWLQKIKNPYQPDFRAGKSIFIYKLF</sequence>
<feature type="transmembrane region" description="Helical" evidence="1">
    <location>
        <begin position="486"/>
        <end position="511"/>
    </location>
</feature>
<keyword evidence="1" id="KW-0812">Transmembrane</keyword>
<feature type="transmembrane region" description="Helical" evidence="1">
    <location>
        <begin position="125"/>
        <end position="142"/>
    </location>
</feature>
<feature type="transmembrane region" description="Helical" evidence="1">
    <location>
        <begin position="385"/>
        <end position="405"/>
    </location>
</feature>
<feature type="transmembrane region" description="Helical" evidence="1">
    <location>
        <begin position="149"/>
        <end position="169"/>
    </location>
</feature>
<name>A0A2M7Q7U0_9BACT</name>
<evidence type="ECO:0000259" key="2">
    <source>
        <dbReference type="Pfam" id="PF13231"/>
    </source>
</evidence>
<dbReference type="EMBL" id="PFKY01000036">
    <property type="protein sequence ID" value="PIY59034.1"/>
    <property type="molecule type" value="Genomic_DNA"/>
</dbReference>
<feature type="transmembrane region" description="Helical" evidence="1">
    <location>
        <begin position="214"/>
        <end position="237"/>
    </location>
</feature>
<protein>
    <recommendedName>
        <fullName evidence="2">Glycosyltransferase RgtA/B/C/D-like domain-containing protein</fullName>
    </recommendedName>
</protein>
<dbReference type="Proteomes" id="UP000228730">
    <property type="component" value="Unassembled WGS sequence"/>
</dbReference>
<comment type="caution">
    <text evidence="3">The sequence shown here is derived from an EMBL/GenBank/DDBJ whole genome shotgun (WGS) entry which is preliminary data.</text>
</comment>
<feature type="transmembrane region" description="Helical" evidence="1">
    <location>
        <begin position="12"/>
        <end position="30"/>
    </location>
</feature>
<dbReference type="AlphaFoldDB" id="A0A2M7Q7U0"/>
<dbReference type="InterPro" id="IPR038731">
    <property type="entry name" value="RgtA/B/C-like"/>
</dbReference>
<evidence type="ECO:0000313" key="3">
    <source>
        <dbReference type="EMBL" id="PIY59034.1"/>
    </source>
</evidence>
<organism evidence="3 4">
    <name type="scientific">Candidatus Wolfebacteria bacterium CG_4_10_14_0_8_um_filter_39_64</name>
    <dbReference type="NCBI Taxonomy" id="1975063"/>
    <lineage>
        <taxon>Bacteria</taxon>
        <taxon>Candidatus Wolfeibacteriota</taxon>
    </lineage>
</organism>
<feature type="transmembrane region" description="Helical" evidence="1">
    <location>
        <begin position="175"/>
        <end position="193"/>
    </location>
</feature>
<feature type="transmembrane region" description="Helical" evidence="1">
    <location>
        <begin position="257"/>
        <end position="279"/>
    </location>
</feature>
<evidence type="ECO:0000313" key="4">
    <source>
        <dbReference type="Proteomes" id="UP000228730"/>
    </source>
</evidence>
<gene>
    <name evidence="3" type="ORF">COY97_01000</name>
</gene>
<feature type="transmembrane region" description="Helical" evidence="1">
    <location>
        <begin position="417"/>
        <end position="440"/>
    </location>
</feature>
<evidence type="ECO:0000256" key="1">
    <source>
        <dbReference type="SAM" id="Phobius"/>
    </source>
</evidence>
<proteinExistence type="predicted"/>
<keyword evidence="1" id="KW-0472">Membrane</keyword>
<accession>A0A2M7Q7U0</accession>
<dbReference type="Pfam" id="PF13231">
    <property type="entry name" value="PMT_2"/>
    <property type="match status" value="1"/>
</dbReference>